<dbReference type="OrthoDB" id="8194677at2759"/>
<sequence>MATSTPNRIPSTPPPAAPRARARKPSAKVLETQQALRTRTTAAQLRQPRTRATASQPHAEAPSSTQQLADHELPPFPTERDSISLEREGGRAKLDKVVQLIASLKETIAQQSSIITNQNSIIESIRTDLTAIKAEQQYLKN</sequence>
<evidence type="ECO:0000313" key="2">
    <source>
        <dbReference type="EMBL" id="KAF2175306.1"/>
    </source>
</evidence>
<accession>A0A6A6DCD3</accession>
<dbReference type="Proteomes" id="UP000800200">
    <property type="component" value="Unassembled WGS sequence"/>
</dbReference>
<feature type="compositionally biased region" description="Low complexity" evidence="1">
    <location>
        <begin position="1"/>
        <end position="10"/>
    </location>
</feature>
<reference evidence="2" key="1">
    <citation type="journal article" date="2020" name="Stud. Mycol.">
        <title>101 Dothideomycetes genomes: a test case for predicting lifestyles and emergence of pathogens.</title>
        <authorList>
            <person name="Haridas S."/>
            <person name="Albert R."/>
            <person name="Binder M."/>
            <person name="Bloem J."/>
            <person name="Labutti K."/>
            <person name="Salamov A."/>
            <person name="Andreopoulos B."/>
            <person name="Baker S."/>
            <person name="Barry K."/>
            <person name="Bills G."/>
            <person name="Bluhm B."/>
            <person name="Cannon C."/>
            <person name="Castanera R."/>
            <person name="Culley D."/>
            <person name="Daum C."/>
            <person name="Ezra D."/>
            <person name="Gonzalez J."/>
            <person name="Henrissat B."/>
            <person name="Kuo A."/>
            <person name="Liang C."/>
            <person name="Lipzen A."/>
            <person name="Lutzoni F."/>
            <person name="Magnuson J."/>
            <person name="Mondo S."/>
            <person name="Nolan M."/>
            <person name="Ohm R."/>
            <person name="Pangilinan J."/>
            <person name="Park H.-J."/>
            <person name="Ramirez L."/>
            <person name="Alfaro M."/>
            <person name="Sun H."/>
            <person name="Tritt A."/>
            <person name="Yoshinaga Y."/>
            <person name="Zwiers L.-H."/>
            <person name="Turgeon B."/>
            <person name="Goodwin S."/>
            <person name="Spatafora J."/>
            <person name="Crous P."/>
            <person name="Grigoriev I."/>
        </authorList>
    </citation>
    <scope>NUCLEOTIDE SEQUENCE</scope>
    <source>
        <strain evidence="2">CBS 207.26</strain>
    </source>
</reference>
<dbReference type="EMBL" id="ML994736">
    <property type="protein sequence ID" value="KAF2175306.1"/>
    <property type="molecule type" value="Genomic_DNA"/>
</dbReference>
<organism evidence="2 3">
    <name type="scientific">Zopfia rhizophila CBS 207.26</name>
    <dbReference type="NCBI Taxonomy" id="1314779"/>
    <lineage>
        <taxon>Eukaryota</taxon>
        <taxon>Fungi</taxon>
        <taxon>Dikarya</taxon>
        <taxon>Ascomycota</taxon>
        <taxon>Pezizomycotina</taxon>
        <taxon>Dothideomycetes</taxon>
        <taxon>Dothideomycetes incertae sedis</taxon>
        <taxon>Zopfiaceae</taxon>
        <taxon>Zopfia</taxon>
    </lineage>
</organism>
<evidence type="ECO:0000313" key="3">
    <source>
        <dbReference type="Proteomes" id="UP000800200"/>
    </source>
</evidence>
<dbReference type="AlphaFoldDB" id="A0A6A6DCD3"/>
<feature type="region of interest" description="Disordered" evidence="1">
    <location>
        <begin position="1"/>
        <end position="88"/>
    </location>
</feature>
<gene>
    <name evidence="2" type="ORF">K469DRAFT_684000</name>
</gene>
<keyword evidence="3" id="KW-1185">Reference proteome</keyword>
<protein>
    <submittedName>
        <fullName evidence="2">Uncharacterized protein</fullName>
    </submittedName>
</protein>
<proteinExistence type="predicted"/>
<feature type="compositionally biased region" description="Low complexity" evidence="1">
    <location>
        <begin position="32"/>
        <end position="54"/>
    </location>
</feature>
<evidence type="ECO:0000256" key="1">
    <source>
        <dbReference type="SAM" id="MobiDB-lite"/>
    </source>
</evidence>
<name>A0A6A6DCD3_9PEZI</name>
<feature type="compositionally biased region" description="Basic and acidic residues" evidence="1">
    <location>
        <begin position="69"/>
        <end position="88"/>
    </location>
</feature>